<keyword evidence="2" id="KW-1185">Reference proteome</keyword>
<dbReference type="EMBL" id="MU267700">
    <property type="protein sequence ID" value="KAH7910788.1"/>
    <property type="molecule type" value="Genomic_DNA"/>
</dbReference>
<reference evidence="1" key="1">
    <citation type="journal article" date="2021" name="New Phytol.">
        <title>Evolutionary innovations through gain and loss of genes in the ectomycorrhizal Boletales.</title>
        <authorList>
            <person name="Wu G."/>
            <person name="Miyauchi S."/>
            <person name="Morin E."/>
            <person name="Kuo A."/>
            <person name="Drula E."/>
            <person name="Varga T."/>
            <person name="Kohler A."/>
            <person name="Feng B."/>
            <person name="Cao Y."/>
            <person name="Lipzen A."/>
            <person name="Daum C."/>
            <person name="Hundley H."/>
            <person name="Pangilinan J."/>
            <person name="Johnson J."/>
            <person name="Barry K."/>
            <person name="LaButti K."/>
            <person name="Ng V."/>
            <person name="Ahrendt S."/>
            <person name="Min B."/>
            <person name="Choi I.G."/>
            <person name="Park H."/>
            <person name="Plett J.M."/>
            <person name="Magnuson J."/>
            <person name="Spatafora J.W."/>
            <person name="Nagy L.G."/>
            <person name="Henrissat B."/>
            <person name="Grigoriev I.V."/>
            <person name="Yang Z.L."/>
            <person name="Xu J."/>
            <person name="Martin F.M."/>
        </authorList>
    </citation>
    <scope>NUCLEOTIDE SEQUENCE</scope>
    <source>
        <strain evidence="1">ATCC 28755</strain>
    </source>
</reference>
<dbReference type="Proteomes" id="UP000790377">
    <property type="component" value="Unassembled WGS sequence"/>
</dbReference>
<organism evidence="1 2">
    <name type="scientific">Hygrophoropsis aurantiaca</name>
    <dbReference type="NCBI Taxonomy" id="72124"/>
    <lineage>
        <taxon>Eukaryota</taxon>
        <taxon>Fungi</taxon>
        <taxon>Dikarya</taxon>
        <taxon>Basidiomycota</taxon>
        <taxon>Agaricomycotina</taxon>
        <taxon>Agaricomycetes</taxon>
        <taxon>Agaricomycetidae</taxon>
        <taxon>Boletales</taxon>
        <taxon>Coniophorineae</taxon>
        <taxon>Hygrophoropsidaceae</taxon>
        <taxon>Hygrophoropsis</taxon>
    </lineage>
</organism>
<proteinExistence type="predicted"/>
<protein>
    <submittedName>
        <fullName evidence="1">Quinon protein alcohol dehydrogenase-like superfamily</fullName>
    </submittedName>
</protein>
<evidence type="ECO:0000313" key="1">
    <source>
        <dbReference type="EMBL" id="KAH7910788.1"/>
    </source>
</evidence>
<evidence type="ECO:0000313" key="2">
    <source>
        <dbReference type="Proteomes" id="UP000790377"/>
    </source>
</evidence>
<sequence length="614" mass="66737">MSTPASPALEENRKYQFSARAFKGHADVVRSVAYLKGGKWVTSGSYDGTIWIWNVENGRREGQSMVHESSADSIAISPDEKKMVSGGSATTLWDLESRAVVWKTKEVNGSVVAFSPDGQLIAVKRGKDEVLLDTESGRPIREPLQVGDGLRCLAFSPDATRLAVGSWDGKVWLFNVATGETVVGPFNAHARTMMAVTSVVFTHDGQQFVTASWDKSVRVWNSANGHKIGEPMLGHKDYIHQIALSGDGRRVASASGDGTVRIWDVGTRRQLGDPLQAHNNLYSVAWSSSGLSIVAGDLNGNIHLWTSPFLDNNITVSSSLFLQIPLPILKNDQAQAPILDTSTPPLPSASRSRTSSVSSSILNLPAGPLPAPPRSPALDNGAAEENDWEYSENESFDSVLDAPRRWYTARSETKKTAQTCGTSRIDFVAANISKRFYVVPNAPPAIIGAPRHPPPLGNKIPSPPAQTSPDTHAVADAPAPRTGALRGLWRQRLNLPQWARRKARKDCDESREGQPVEPSPTPNASANNTETQPTQEAADHAEETKTAPKPRIVRRLFARSKRQPRNTSPGPENIEMHPPPSAPETTETHPRQEARLPKYARVGKVALAEADPRL</sequence>
<name>A0ACB8ACD0_9AGAM</name>
<gene>
    <name evidence="1" type="ORF">BJ138DRAFT_1126577</name>
</gene>
<accession>A0ACB8ACD0</accession>
<comment type="caution">
    <text evidence="1">The sequence shown here is derived from an EMBL/GenBank/DDBJ whole genome shotgun (WGS) entry which is preliminary data.</text>
</comment>